<dbReference type="PANTHER" id="PTHR43818">
    <property type="entry name" value="BCDNA.GH03377"/>
    <property type="match status" value="1"/>
</dbReference>
<dbReference type="InterPro" id="IPR055170">
    <property type="entry name" value="GFO_IDH_MocA-like_dom"/>
</dbReference>
<feature type="domain" description="Gfo/Idh/MocA-like oxidoreductase N-terminal" evidence="2">
    <location>
        <begin position="5"/>
        <end position="121"/>
    </location>
</feature>
<dbReference type="GO" id="GO:0000166">
    <property type="term" value="F:nucleotide binding"/>
    <property type="evidence" value="ECO:0007669"/>
    <property type="project" value="InterPro"/>
</dbReference>
<dbReference type="InterPro" id="IPR036291">
    <property type="entry name" value="NAD(P)-bd_dom_sf"/>
</dbReference>
<dbReference type="AlphaFoldDB" id="A0A8J3D9A1"/>
<dbReference type="Gene3D" id="3.30.360.10">
    <property type="entry name" value="Dihydrodipicolinate Reductase, domain 2"/>
    <property type="match status" value="1"/>
</dbReference>
<keyword evidence="1" id="KW-0560">Oxidoreductase</keyword>
<protein>
    <recommendedName>
        <fullName evidence="6">Gfo/Idh/MocA family oxidoreductase</fullName>
    </recommendedName>
</protein>
<dbReference type="SUPFAM" id="SSF51735">
    <property type="entry name" value="NAD(P)-binding Rossmann-fold domains"/>
    <property type="match status" value="1"/>
</dbReference>
<dbReference type="InterPro" id="IPR050463">
    <property type="entry name" value="Gfo/Idh/MocA_oxidrdct_glycsds"/>
</dbReference>
<dbReference type="RefSeq" id="WP_189513009.1">
    <property type="nucleotide sequence ID" value="NZ_BMXG01000006.1"/>
</dbReference>
<organism evidence="4 5">
    <name type="scientific">Cerasicoccus arenae</name>
    <dbReference type="NCBI Taxonomy" id="424488"/>
    <lineage>
        <taxon>Bacteria</taxon>
        <taxon>Pseudomonadati</taxon>
        <taxon>Verrucomicrobiota</taxon>
        <taxon>Opitutia</taxon>
        <taxon>Puniceicoccales</taxon>
        <taxon>Cerasicoccaceae</taxon>
        <taxon>Cerasicoccus</taxon>
    </lineage>
</organism>
<gene>
    <name evidence="4" type="ORF">GCM10007047_12340</name>
</gene>
<dbReference type="EMBL" id="BMXG01000006">
    <property type="protein sequence ID" value="GHB97940.1"/>
    <property type="molecule type" value="Genomic_DNA"/>
</dbReference>
<dbReference type="PANTHER" id="PTHR43818:SF11">
    <property type="entry name" value="BCDNA.GH03377"/>
    <property type="match status" value="1"/>
</dbReference>
<feature type="domain" description="GFO/IDH/MocA-like oxidoreductase" evidence="3">
    <location>
        <begin position="139"/>
        <end position="268"/>
    </location>
</feature>
<dbReference type="Gene3D" id="3.40.50.720">
    <property type="entry name" value="NAD(P)-binding Rossmann-like Domain"/>
    <property type="match status" value="1"/>
</dbReference>
<keyword evidence="5" id="KW-1185">Reference proteome</keyword>
<dbReference type="Proteomes" id="UP000642829">
    <property type="component" value="Unassembled WGS sequence"/>
</dbReference>
<dbReference type="GO" id="GO:0016491">
    <property type="term" value="F:oxidoreductase activity"/>
    <property type="evidence" value="ECO:0007669"/>
    <property type="project" value="UniProtKB-KW"/>
</dbReference>
<evidence type="ECO:0000256" key="1">
    <source>
        <dbReference type="ARBA" id="ARBA00023002"/>
    </source>
</evidence>
<evidence type="ECO:0000313" key="5">
    <source>
        <dbReference type="Proteomes" id="UP000642829"/>
    </source>
</evidence>
<dbReference type="InterPro" id="IPR000683">
    <property type="entry name" value="Gfo/Idh/MocA-like_OxRdtase_N"/>
</dbReference>
<evidence type="ECO:0000259" key="2">
    <source>
        <dbReference type="Pfam" id="PF01408"/>
    </source>
</evidence>
<name>A0A8J3D9A1_9BACT</name>
<dbReference type="Pfam" id="PF01408">
    <property type="entry name" value="GFO_IDH_MocA"/>
    <property type="match status" value="1"/>
</dbReference>
<evidence type="ECO:0000259" key="3">
    <source>
        <dbReference type="Pfam" id="PF22725"/>
    </source>
</evidence>
<evidence type="ECO:0008006" key="6">
    <source>
        <dbReference type="Google" id="ProtNLM"/>
    </source>
</evidence>
<accession>A0A8J3D9A1</accession>
<comment type="caution">
    <text evidence="4">The sequence shown here is derived from an EMBL/GenBank/DDBJ whole genome shotgun (WGS) entry which is preliminary data.</text>
</comment>
<proteinExistence type="predicted"/>
<dbReference type="SUPFAM" id="SSF55347">
    <property type="entry name" value="Glyceraldehyde-3-phosphate dehydrogenase-like, C-terminal domain"/>
    <property type="match status" value="1"/>
</dbReference>
<reference evidence="4" key="1">
    <citation type="journal article" date="2014" name="Int. J. Syst. Evol. Microbiol.">
        <title>Complete genome sequence of Corynebacterium casei LMG S-19264T (=DSM 44701T), isolated from a smear-ripened cheese.</title>
        <authorList>
            <consortium name="US DOE Joint Genome Institute (JGI-PGF)"/>
            <person name="Walter F."/>
            <person name="Albersmeier A."/>
            <person name="Kalinowski J."/>
            <person name="Ruckert C."/>
        </authorList>
    </citation>
    <scope>NUCLEOTIDE SEQUENCE</scope>
    <source>
        <strain evidence="4">KCTC 12870</strain>
    </source>
</reference>
<sequence>MTTPLRIGVIGAGGNTRSKHIPGFQAIDGVEVVTIANRTHESSQRVADEFGVPRVAKHWEAVIDDPEVDAVCIGTWPYLHAEASIAALAAGKHVLTEARMAMNLEEAENMLAAAEAKPELVAQIVPAPFTLEYDTTIQRLLAEELGDVRFVRMVHMNGSGIDPQAPLTWRQRVDLSGHNIMTMGILFETVQRWLGPGMDVDWVKADAETIINERPTASGDGRVPVSIPDLLCFLGRYNNGAQLLGDFSIVAGGDPIWQIRLECERGSLLFDIASGALLRSGPAGGAWSPVTADPATAIGWRVEADFVDSIREGKPVTLTSFADGVRYMRFTDLVWKSCDEK</sequence>
<dbReference type="Pfam" id="PF22725">
    <property type="entry name" value="GFO_IDH_MocA_C3"/>
    <property type="match status" value="1"/>
</dbReference>
<evidence type="ECO:0000313" key="4">
    <source>
        <dbReference type="EMBL" id="GHB97940.1"/>
    </source>
</evidence>
<reference evidence="4" key="2">
    <citation type="submission" date="2020-09" db="EMBL/GenBank/DDBJ databases">
        <authorList>
            <person name="Sun Q."/>
            <person name="Kim S."/>
        </authorList>
    </citation>
    <scope>NUCLEOTIDE SEQUENCE</scope>
    <source>
        <strain evidence="4">KCTC 12870</strain>
    </source>
</reference>